<evidence type="ECO:0000313" key="2">
    <source>
        <dbReference type="Proteomes" id="UP000015104"/>
    </source>
</evidence>
<reference evidence="1" key="2">
    <citation type="submission" date="2015-06" db="UniProtKB">
        <authorList>
            <consortium name="EnsemblMetazoa"/>
        </authorList>
    </citation>
    <scope>IDENTIFICATION</scope>
</reference>
<evidence type="ECO:0000313" key="1">
    <source>
        <dbReference type="EnsemblMetazoa" id="tetur24g01130.1"/>
    </source>
</evidence>
<name>T1KWC3_TETUR</name>
<proteinExistence type="predicted"/>
<reference evidence="2" key="1">
    <citation type="submission" date="2011-08" db="EMBL/GenBank/DDBJ databases">
        <authorList>
            <person name="Rombauts S."/>
        </authorList>
    </citation>
    <scope>NUCLEOTIDE SEQUENCE</scope>
    <source>
        <strain evidence="2">London</strain>
    </source>
</reference>
<sequence>MANRKIDAIPDKITLKVKLAQEDYHDLVIDMSDESGPFKGKQVINQLSSITRIPLYYINLVWILYTAEDSVFMLNVRDRQSNSNTDELTKGRCAANFHNGDCFALETQMHYLQEEFKFNLILYCHGLFDEFDCTFEYCRYHNTRPFLNRQISIATDSELLMIVRTRMEEARGVINYFDQLMEIFSDLSIRHFTFNSITKFCRSRNHAGQSAIDLPRYTRARG</sequence>
<accession>T1KWC3</accession>
<dbReference type="EnsemblMetazoa" id="tetur24g01130.1">
    <property type="protein sequence ID" value="tetur24g01130.1"/>
    <property type="gene ID" value="tetur24g01130"/>
</dbReference>
<gene>
    <name evidence="1" type="primary">107367915</name>
</gene>
<dbReference type="EMBL" id="CAEY01000640">
    <property type="status" value="NOT_ANNOTATED_CDS"/>
    <property type="molecule type" value="Genomic_DNA"/>
</dbReference>
<organism evidence="1 2">
    <name type="scientific">Tetranychus urticae</name>
    <name type="common">Two-spotted spider mite</name>
    <dbReference type="NCBI Taxonomy" id="32264"/>
    <lineage>
        <taxon>Eukaryota</taxon>
        <taxon>Metazoa</taxon>
        <taxon>Ecdysozoa</taxon>
        <taxon>Arthropoda</taxon>
        <taxon>Chelicerata</taxon>
        <taxon>Arachnida</taxon>
        <taxon>Acari</taxon>
        <taxon>Acariformes</taxon>
        <taxon>Trombidiformes</taxon>
        <taxon>Prostigmata</taxon>
        <taxon>Eleutherengona</taxon>
        <taxon>Raphignathae</taxon>
        <taxon>Tetranychoidea</taxon>
        <taxon>Tetranychidae</taxon>
        <taxon>Tetranychus</taxon>
    </lineage>
</organism>
<dbReference type="Proteomes" id="UP000015104">
    <property type="component" value="Unassembled WGS sequence"/>
</dbReference>
<keyword evidence="2" id="KW-1185">Reference proteome</keyword>
<dbReference type="HOGENOM" id="CLU_071407_2_0_1"/>
<protein>
    <submittedName>
        <fullName evidence="1">Uncharacterized protein</fullName>
    </submittedName>
</protein>
<dbReference type="KEGG" id="tut:107367915"/>
<dbReference type="AlphaFoldDB" id="T1KWC3"/>